<feature type="compositionally biased region" description="Basic residues" evidence="1">
    <location>
        <begin position="29"/>
        <end position="47"/>
    </location>
</feature>
<name>A0A2N5T8C3_9BASI</name>
<evidence type="ECO:0000313" key="3">
    <source>
        <dbReference type="Proteomes" id="UP000235388"/>
    </source>
</evidence>
<accession>A0A2N5T8C3</accession>
<organism evidence="2 3">
    <name type="scientific">Puccinia coronata f. sp. avenae</name>
    <dbReference type="NCBI Taxonomy" id="200324"/>
    <lineage>
        <taxon>Eukaryota</taxon>
        <taxon>Fungi</taxon>
        <taxon>Dikarya</taxon>
        <taxon>Basidiomycota</taxon>
        <taxon>Pucciniomycotina</taxon>
        <taxon>Pucciniomycetes</taxon>
        <taxon>Pucciniales</taxon>
        <taxon>Pucciniaceae</taxon>
        <taxon>Puccinia</taxon>
    </lineage>
</organism>
<sequence length="108" mass="11637">MVQVLYRKNLDLALAAGLLTPSLPPATHPTRRQPFRKSSRTNKHRNNVHSGLGSRSQSRSWSSVGTPPTKPTGRHTIFTCHITAPTRRRGDAPPTAPSGSGGNGGRCF</sequence>
<reference evidence="2 3" key="1">
    <citation type="submission" date="2017-11" db="EMBL/GenBank/DDBJ databases">
        <title>De novo assembly and phasing of dikaryotic genomes from two isolates of Puccinia coronata f. sp. avenae, the causal agent of oat crown rust.</title>
        <authorList>
            <person name="Miller M.E."/>
            <person name="Zhang Y."/>
            <person name="Omidvar V."/>
            <person name="Sperschneider J."/>
            <person name="Schwessinger B."/>
            <person name="Raley C."/>
            <person name="Palmer J.M."/>
            <person name="Garnica D."/>
            <person name="Upadhyaya N."/>
            <person name="Rathjen J."/>
            <person name="Taylor J.M."/>
            <person name="Park R.F."/>
            <person name="Dodds P.N."/>
            <person name="Hirsch C.D."/>
            <person name="Kianian S.F."/>
            <person name="Figueroa M."/>
        </authorList>
    </citation>
    <scope>NUCLEOTIDE SEQUENCE [LARGE SCALE GENOMIC DNA]</scope>
    <source>
        <strain evidence="2">12NC29</strain>
    </source>
</reference>
<evidence type="ECO:0000313" key="2">
    <source>
        <dbReference type="EMBL" id="PLW21741.1"/>
    </source>
</evidence>
<protein>
    <submittedName>
        <fullName evidence="2">Uncharacterized protein</fullName>
    </submittedName>
</protein>
<dbReference type="AlphaFoldDB" id="A0A2N5T8C3"/>
<feature type="compositionally biased region" description="Low complexity" evidence="1">
    <location>
        <begin position="50"/>
        <end position="63"/>
    </location>
</feature>
<comment type="caution">
    <text evidence="2">The sequence shown here is derived from an EMBL/GenBank/DDBJ whole genome shotgun (WGS) entry which is preliminary data.</text>
</comment>
<feature type="region of interest" description="Disordered" evidence="1">
    <location>
        <begin position="18"/>
        <end position="108"/>
    </location>
</feature>
<dbReference type="EMBL" id="PGCJ01000780">
    <property type="protein sequence ID" value="PLW21741.1"/>
    <property type="molecule type" value="Genomic_DNA"/>
</dbReference>
<feature type="compositionally biased region" description="Gly residues" evidence="1">
    <location>
        <begin position="99"/>
        <end position="108"/>
    </location>
</feature>
<gene>
    <name evidence="2" type="ORF">PCANC_02899</name>
</gene>
<evidence type="ECO:0000256" key="1">
    <source>
        <dbReference type="SAM" id="MobiDB-lite"/>
    </source>
</evidence>
<proteinExistence type="predicted"/>
<keyword evidence="3" id="KW-1185">Reference proteome</keyword>
<dbReference type="Proteomes" id="UP000235388">
    <property type="component" value="Unassembled WGS sequence"/>
</dbReference>